<dbReference type="AlphaFoldDB" id="A0A7Z0HYM6"/>
<keyword evidence="4" id="KW-1185">Reference proteome</keyword>
<evidence type="ECO:0000313" key="3">
    <source>
        <dbReference type="EMBL" id="NYS24723.1"/>
    </source>
</evidence>
<gene>
    <name evidence="3" type="ORF">HUK65_06925</name>
</gene>
<keyword evidence="2" id="KW-1133">Transmembrane helix</keyword>
<evidence type="ECO:0000256" key="1">
    <source>
        <dbReference type="SAM" id="MobiDB-lite"/>
    </source>
</evidence>
<name>A0A7Z0HYM6_9RHOB</name>
<dbReference type="EMBL" id="JACBXS010000010">
    <property type="protein sequence ID" value="NYS24723.1"/>
    <property type="molecule type" value="Genomic_DNA"/>
</dbReference>
<keyword evidence="2" id="KW-0812">Transmembrane</keyword>
<evidence type="ECO:0000256" key="2">
    <source>
        <dbReference type="SAM" id="Phobius"/>
    </source>
</evidence>
<feature type="region of interest" description="Disordered" evidence="1">
    <location>
        <begin position="69"/>
        <end position="194"/>
    </location>
</feature>
<keyword evidence="2" id="KW-0472">Membrane</keyword>
<dbReference type="RefSeq" id="WP_179905424.1">
    <property type="nucleotide sequence ID" value="NZ_JACBXS010000010.1"/>
</dbReference>
<feature type="transmembrane region" description="Helical" evidence="2">
    <location>
        <begin position="219"/>
        <end position="240"/>
    </location>
</feature>
<proteinExistence type="predicted"/>
<evidence type="ECO:0000313" key="4">
    <source>
        <dbReference type="Proteomes" id="UP000529417"/>
    </source>
</evidence>
<organism evidence="3 4">
    <name type="scientific">Rhabdonatronobacter sediminivivens</name>
    <dbReference type="NCBI Taxonomy" id="2743469"/>
    <lineage>
        <taxon>Bacteria</taxon>
        <taxon>Pseudomonadati</taxon>
        <taxon>Pseudomonadota</taxon>
        <taxon>Alphaproteobacteria</taxon>
        <taxon>Rhodobacterales</taxon>
        <taxon>Paracoccaceae</taxon>
        <taxon>Rhabdonatronobacter</taxon>
    </lineage>
</organism>
<protein>
    <submittedName>
        <fullName evidence="3">Uncharacterized protein</fullName>
    </submittedName>
</protein>
<feature type="compositionally biased region" description="Low complexity" evidence="1">
    <location>
        <begin position="159"/>
        <end position="172"/>
    </location>
</feature>
<feature type="compositionally biased region" description="Basic and acidic residues" evidence="1">
    <location>
        <begin position="143"/>
        <end position="155"/>
    </location>
</feature>
<sequence>MKQESSSRIPDRPDTVMAHVRLTNPQATVEERRAAQQARVGILRNPAEPKLTIHPPRDVWRKWPRLRSNRRNGASGTILQAEIVRRAGTDDPATGEARHAGSPDGRALHSQTRALHQALHVQQQDAPPRPESVARPGPAGQPPRHDAAPGQDRQRARNRAGPNARAIAPAPGTTADQNGGPDTPGGGSMVQGPRGWRIGGLRSQNRTNMGQRHPWPQRIIFALAWGGFCAVIGGVVLRLATGP</sequence>
<accession>A0A7Z0HYM6</accession>
<feature type="compositionally biased region" description="Polar residues" evidence="1">
    <location>
        <begin position="109"/>
        <end position="125"/>
    </location>
</feature>
<dbReference type="Proteomes" id="UP000529417">
    <property type="component" value="Unassembled WGS sequence"/>
</dbReference>
<reference evidence="3 4" key="1">
    <citation type="journal article" date="2000" name="Arch. Microbiol.">
        <title>Rhodobaca bogoriensis gen. nov. and sp. nov., an alkaliphilic purple nonsulfur bacterium from African Rift Valley soda lakes.</title>
        <authorList>
            <person name="Milford A.D."/>
            <person name="Achenbach L.A."/>
            <person name="Jung D.O."/>
            <person name="Madigan M.T."/>
        </authorList>
    </citation>
    <scope>NUCLEOTIDE SEQUENCE [LARGE SCALE GENOMIC DNA]</scope>
    <source>
        <strain evidence="3 4">2376</strain>
    </source>
</reference>
<comment type="caution">
    <text evidence="3">The sequence shown here is derived from an EMBL/GenBank/DDBJ whole genome shotgun (WGS) entry which is preliminary data.</text>
</comment>